<proteinExistence type="predicted"/>
<sequence>MRNCGVCHIGLAFDPTSLDAYAAVRHRTSVPGLHNTSPLPEFGSLHQADSHVSCEFAHLANPRLPLIAICYHFNVTSDELKEFLLRPNTSKNVPEDPSSHPAVQLCSKMEVIFSDDGDEYAGQPDTTASAPLDGANS</sequence>
<reference evidence="4" key="1">
    <citation type="submission" date="2016-06" db="UniProtKB">
        <authorList>
            <consortium name="WormBaseParasite"/>
        </authorList>
    </citation>
    <scope>IDENTIFICATION</scope>
</reference>
<protein>
    <submittedName>
        <fullName evidence="4">Ubiquitinyl hydrolase 1</fullName>
    </submittedName>
</protein>
<dbReference type="WBParaSite" id="ECPE_0000716801-mRNA-1">
    <property type="protein sequence ID" value="ECPE_0000716801-mRNA-1"/>
    <property type="gene ID" value="ECPE_0000716801"/>
</dbReference>
<dbReference type="AlphaFoldDB" id="A0A183AJL7"/>
<gene>
    <name evidence="2" type="ORF">ECPE_LOCUS7152</name>
</gene>
<evidence type="ECO:0000313" key="3">
    <source>
        <dbReference type="Proteomes" id="UP000272942"/>
    </source>
</evidence>
<feature type="compositionally biased region" description="Polar residues" evidence="1">
    <location>
        <begin position="124"/>
        <end position="137"/>
    </location>
</feature>
<evidence type="ECO:0000313" key="2">
    <source>
        <dbReference type="EMBL" id="VDP80314.1"/>
    </source>
</evidence>
<name>A0A183AJL7_9TREM</name>
<evidence type="ECO:0000313" key="4">
    <source>
        <dbReference type="WBParaSite" id="ECPE_0000716801-mRNA-1"/>
    </source>
</evidence>
<accession>A0A183AJL7</accession>
<feature type="region of interest" description="Disordered" evidence="1">
    <location>
        <begin position="116"/>
        <end position="137"/>
    </location>
</feature>
<dbReference type="OrthoDB" id="354304at2759"/>
<organism evidence="4">
    <name type="scientific">Echinostoma caproni</name>
    <dbReference type="NCBI Taxonomy" id="27848"/>
    <lineage>
        <taxon>Eukaryota</taxon>
        <taxon>Metazoa</taxon>
        <taxon>Spiralia</taxon>
        <taxon>Lophotrochozoa</taxon>
        <taxon>Platyhelminthes</taxon>
        <taxon>Trematoda</taxon>
        <taxon>Digenea</taxon>
        <taxon>Plagiorchiida</taxon>
        <taxon>Echinostomata</taxon>
        <taxon>Echinostomatoidea</taxon>
        <taxon>Echinostomatidae</taxon>
        <taxon>Echinostoma</taxon>
    </lineage>
</organism>
<dbReference type="EMBL" id="UZAN01044229">
    <property type="protein sequence ID" value="VDP80314.1"/>
    <property type="molecule type" value="Genomic_DNA"/>
</dbReference>
<evidence type="ECO:0000256" key="1">
    <source>
        <dbReference type="SAM" id="MobiDB-lite"/>
    </source>
</evidence>
<dbReference type="Proteomes" id="UP000272942">
    <property type="component" value="Unassembled WGS sequence"/>
</dbReference>
<keyword evidence="3" id="KW-1185">Reference proteome</keyword>
<reference evidence="2 3" key="2">
    <citation type="submission" date="2018-11" db="EMBL/GenBank/DDBJ databases">
        <authorList>
            <consortium name="Pathogen Informatics"/>
        </authorList>
    </citation>
    <scope>NUCLEOTIDE SEQUENCE [LARGE SCALE GENOMIC DNA]</scope>
    <source>
        <strain evidence="2 3">Egypt</strain>
    </source>
</reference>